<evidence type="ECO:0008006" key="4">
    <source>
        <dbReference type="Google" id="ProtNLM"/>
    </source>
</evidence>
<protein>
    <recommendedName>
        <fullName evidence="4">Nuclear transport factor 2 family protein</fullName>
    </recommendedName>
</protein>
<proteinExistence type="predicted"/>
<organism evidence="2 3">
    <name type="scientific">Actinokineospora spheciospongiae</name>
    <dbReference type="NCBI Taxonomy" id="909613"/>
    <lineage>
        <taxon>Bacteria</taxon>
        <taxon>Bacillati</taxon>
        <taxon>Actinomycetota</taxon>
        <taxon>Actinomycetes</taxon>
        <taxon>Pseudonocardiales</taxon>
        <taxon>Pseudonocardiaceae</taxon>
        <taxon>Actinokineospora</taxon>
    </lineage>
</organism>
<accession>W7IDA6</accession>
<keyword evidence="3" id="KW-1185">Reference proteome</keyword>
<dbReference type="RefSeq" id="WP_035288724.1">
    <property type="nucleotide sequence ID" value="NZ_AYXG01000227.1"/>
</dbReference>
<comment type="caution">
    <text evidence="2">The sequence shown here is derived from an EMBL/GenBank/DDBJ whole genome shotgun (WGS) entry which is preliminary data.</text>
</comment>
<dbReference type="Proteomes" id="UP000019277">
    <property type="component" value="Unassembled WGS sequence"/>
</dbReference>
<name>W7IDA6_9PSEU</name>
<evidence type="ECO:0000313" key="3">
    <source>
        <dbReference type="Proteomes" id="UP000019277"/>
    </source>
</evidence>
<feature type="region of interest" description="Disordered" evidence="1">
    <location>
        <begin position="165"/>
        <end position="187"/>
    </location>
</feature>
<dbReference type="EMBL" id="AYXG01000227">
    <property type="protein sequence ID" value="EWC58840.1"/>
    <property type="molecule type" value="Genomic_DNA"/>
</dbReference>
<evidence type="ECO:0000256" key="1">
    <source>
        <dbReference type="SAM" id="MobiDB-lite"/>
    </source>
</evidence>
<dbReference type="AlphaFoldDB" id="W7IDA6"/>
<gene>
    <name evidence="2" type="ORF">UO65_5842</name>
</gene>
<evidence type="ECO:0000313" key="2">
    <source>
        <dbReference type="EMBL" id="EWC58840.1"/>
    </source>
</evidence>
<reference evidence="2 3" key="1">
    <citation type="journal article" date="2014" name="Genome Announc.">
        <title>Draft Genome Sequence of the Antitrypanosomally Active Sponge-Associated Bacterium Actinokineospora sp. Strain EG49.</title>
        <authorList>
            <person name="Harjes J."/>
            <person name="Ryu T."/>
            <person name="Abdelmohsen U.R."/>
            <person name="Moitinho-Silva L."/>
            <person name="Horn H."/>
            <person name="Ravasi T."/>
            <person name="Hentschel U."/>
        </authorList>
    </citation>
    <scope>NUCLEOTIDE SEQUENCE [LARGE SCALE GENOMIC DNA]</scope>
    <source>
        <strain evidence="2 3">EG49</strain>
    </source>
</reference>
<sequence>MKWRSWREAGVVVALVGAAVARSSGAEAVPALSSTEVATWVSDHLRARADVGTGAEPGTAAARLPGSMTGGFAARTATALTVLDAADERYRAHPLAGHDAADLDITVERITVSGTSAHAVVAERTTLHFTAAGEQNPGVPEAEGYSLVHDFELVVVDGRWLLADSRPRLAPSGGPPPLTQADHRGGR</sequence>